<accession>A0A1T5KEA5</accession>
<feature type="chain" id="PRO_5013295816" description="DUF4124 domain-containing protein" evidence="2">
    <location>
        <begin position="20"/>
        <end position="215"/>
    </location>
</feature>
<organism evidence="4 5">
    <name type="scientific">Pseudoxanthomonas indica</name>
    <dbReference type="NCBI Taxonomy" id="428993"/>
    <lineage>
        <taxon>Bacteria</taxon>
        <taxon>Pseudomonadati</taxon>
        <taxon>Pseudomonadota</taxon>
        <taxon>Gammaproteobacteria</taxon>
        <taxon>Lysobacterales</taxon>
        <taxon>Lysobacteraceae</taxon>
        <taxon>Pseudoxanthomonas</taxon>
    </lineage>
</organism>
<protein>
    <recommendedName>
        <fullName evidence="3">DUF4124 domain-containing protein</fullName>
    </recommendedName>
</protein>
<evidence type="ECO:0000259" key="3">
    <source>
        <dbReference type="Pfam" id="PF13511"/>
    </source>
</evidence>
<gene>
    <name evidence="4" type="ORF">SAMN06296058_1631</name>
</gene>
<dbReference type="Pfam" id="PF13511">
    <property type="entry name" value="DUF4124"/>
    <property type="match status" value="1"/>
</dbReference>
<keyword evidence="2" id="KW-0732">Signal</keyword>
<evidence type="ECO:0000313" key="4">
    <source>
        <dbReference type="EMBL" id="SKC61997.1"/>
    </source>
</evidence>
<dbReference type="AlphaFoldDB" id="A0A1T5KEA5"/>
<sequence>MRSTWLFLMFALLASPAHAGDVAIYRCTDAGGAVTMQNMPCPKGVHQEKKLMQSITTVPMVDKAPAAKAPAPSPAAAPAPSSQVSVDLATPSADGDTTQPAPGDLAKLPPPKLFRCTTRESSTYVTEDSEPQERCLPLRTVGLDGNPQNGAGNACEVVRDNCAPIADEGLCEAWKKRHDEAEVAWRFTRPESEQKNRAEFERAQRILAESNCAGR</sequence>
<dbReference type="InterPro" id="IPR025392">
    <property type="entry name" value="DUF4124"/>
</dbReference>
<proteinExistence type="predicted"/>
<evidence type="ECO:0000256" key="1">
    <source>
        <dbReference type="SAM" id="MobiDB-lite"/>
    </source>
</evidence>
<dbReference type="EMBL" id="FUZV01000001">
    <property type="protein sequence ID" value="SKC61997.1"/>
    <property type="molecule type" value="Genomic_DNA"/>
</dbReference>
<keyword evidence="5" id="KW-1185">Reference proteome</keyword>
<reference evidence="4 5" key="1">
    <citation type="submission" date="2017-02" db="EMBL/GenBank/DDBJ databases">
        <authorList>
            <person name="Peterson S.W."/>
        </authorList>
    </citation>
    <scope>NUCLEOTIDE SEQUENCE [LARGE SCALE GENOMIC DNA]</scope>
    <source>
        <strain evidence="4 5">P15</strain>
    </source>
</reference>
<evidence type="ECO:0000313" key="5">
    <source>
        <dbReference type="Proteomes" id="UP000190341"/>
    </source>
</evidence>
<evidence type="ECO:0000256" key="2">
    <source>
        <dbReference type="SAM" id="SignalP"/>
    </source>
</evidence>
<dbReference type="Proteomes" id="UP000190341">
    <property type="component" value="Unassembled WGS sequence"/>
</dbReference>
<dbReference type="STRING" id="428993.SAMN06296058_1631"/>
<name>A0A1T5KEA5_9GAMM</name>
<feature type="domain" description="DUF4124" evidence="3">
    <location>
        <begin position="9"/>
        <end position="71"/>
    </location>
</feature>
<feature type="region of interest" description="Disordered" evidence="1">
    <location>
        <begin position="65"/>
        <end position="112"/>
    </location>
</feature>
<feature type="signal peptide" evidence="2">
    <location>
        <begin position="1"/>
        <end position="19"/>
    </location>
</feature>